<reference evidence="3" key="2">
    <citation type="submission" date="2025-08" db="UniProtKB">
        <authorList>
            <consortium name="RefSeq"/>
        </authorList>
    </citation>
    <scope>IDENTIFICATION</scope>
    <source>
        <tissue evidence="3">Leaf</tissue>
    </source>
</reference>
<evidence type="ECO:0000313" key="2">
    <source>
        <dbReference type="Proteomes" id="UP000515123"/>
    </source>
</evidence>
<proteinExistence type="predicted"/>
<protein>
    <submittedName>
        <fullName evidence="3">Pentatricopeptide repeat-containing protein At3g08820</fullName>
    </submittedName>
</protein>
<dbReference type="InterPro" id="IPR032867">
    <property type="entry name" value="DYW_dom"/>
</dbReference>
<reference evidence="2" key="1">
    <citation type="journal article" date="2015" name="Nat. Genet.">
        <title>The pineapple genome and the evolution of CAM photosynthesis.</title>
        <authorList>
            <person name="Ming R."/>
            <person name="VanBuren R."/>
            <person name="Wai C.M."/>
            <person name="Tang H."/>
            <person name="Schatz M.C."/>
            <person name="Bowers J.E."/>
            <person name="Lyons E."/>
            <person name="Wang M.L."/>
            <person name="Chen J."/>
            <person name="Biggers E."/>
            <person name="Zhang J."/>
            <person name="Huang L."/>
            <person name="Zhang L."/>
            <person name="Miao W."/>
            <person name="Zhang J."/>
            <person name="Ye Z."/>
            <person name="Miao C."/>
            <person name="Lin Z."/>
            <person name="Wang H."/>
            <person name="Zhou H."/>
            <person name="Yim W.C."/>
            <person name="Priest H.D."/>
            <person name="Zheng C."/>
            <person name="Woodhouse M."/>
            <person name="Edger P.P."/>
            <person name="Guyot R."/>
            <person name="Guo H.B."/>
            <person name="Guo H."/>
            <person name="Zheng G."/>
            <person name="Singh R."/>
            <person name="Sharma A."/>
            <person name="Min X."/>
            <person name="Zheng Y."/>
            <person name="Lee H."/>
            <person name="Gurtowski J."/>
            <person name="Sedlazeck F.J."/>
            <person name="Harkess A."/>
            <person name="McKain M.R."/>
            <person name="Liao Z."/>
            <person name="Fang J."/>
            <person name="Liu J."/>
            <person name="Zhang X."/>
            <person name="Zhang Q."/>
            <person name="Hu W."/>
            <person name="Qin Y."/>
            <person name="Wang K."/>
            <person name="Chen L.Y."/>
            <person name="Shirley N."/>
            <person name="Lin Y.R."/>
            <person name="Liu L.Y."/>
            <person name="Hernandez A.G."/>
            <person name="Wright C.L."/>
            <person name="Bulone V."/>
            <person name="Tuskan G.A."/>
            <person name="Heath K."/>
            <person name="Zee F."/>
            <person name="Moore P.H."/>
            <person name="Sunkar R."/>
            <person name="Leebens-Mack J.H."/>
            <person name="Mockler T."/>
            <person name="Bennetzen J.L."/>
            <person name="Freeling M."/>
            <person name="Sankoff D."/>
            <person name="Paterson A.H."/>
            <person name="Zhu X."/>
            <person name="Yang X."/>
            <person name="Smith J.A."/>
            <person name="Cushman J.C."/>
            <person name="Paull R.E."/>
            <person name="Yu Q."/>
        </authorList>
    </citation>
    <scope>NUCLEOTIDE SEQUENCE [LARGE SCALE GENOMIC DNA]</scope>
    <source>
        <strain evidence="2">cv. F153</strain>
    </source>
</reference>
<dbReference type="Proteomes" id="UP000515123">
    <property type="component" value="Linkage group 8"/>
</dbReference>
<name>A0A6P5FF28_ANACO</name>
<evidence type="ECO:0000259" key="1">
    <source>
        <dbReference type="Pfam" id="PF14432"/>
    </source>
</evidence>
<dbReference type="RefSeq" id="XP_020094896.1">
    <property type="nucleotide sequence ID" value="XM_020239307.1"/>
</dbReference>
<dbReference type="AlphaFoldDB" id="A0A6P5FF28"/>
<gene>
    <name evidence="3" type="primary">LOC109714609</name>
</gene>
<dbReference type="OrthoDB" id="665793at2759"/>
<keyword evidence="2" id="KW-1185">Reference proteome</keyword>
<organism evidence="2 3">
    <name type="scientific">Ananas comosus</name>
    <name type="common">Pineapple</name>
    <name type="synonym">Ananas ananas</name>
    <dbReference type="NCBI Taxonomy" id="4615"/>
    <lineage>
        <taxon>Eukaryota</taxon>
        <taxon>Viridiplantae</taxon>
        <taxon>Streptophyta</taxon>
        <taxon>Embryophyta</taxon>
        <taxon>Tracheophyta</taxon>
        <taxon>Spermatophyta</taxon>
        <taxon>Magnoliopsida</taxon>
        <taxon>Liliopsida</taxon>
        <taxon>Poales</taxon>
        <taxon>Bromeliaceae</taxon>
        <taxon>Bromelioideae</taxon>
        <taxon>Ananas</taxon>
    </lineage>
</organism>
<dbReference type="GeneID" id="109714609"/>
<evidence type="ECO:0000313" key="3">
    <source>
        <dbReference type="RefSeq" id="XP_020094896.1"/>
    </source>
</evidence>
<dbReference type="Pfam" id="PF14432">
    <property type="entry name" value="DYW_deaminase"/>
    <property type="match status" value="1"/>
</dbReference>
<dbReference type="GO" id="GO:0008270">
    <property type="term" value="F:zinc ion binding"/>
    <property type="evidence" value="ECO:0007669"/>
    <property type="project" value="InterPro"/>
</dbReference>
<feature type="domain" description="DYW" evidence="1">
    <location>
        <begin position="83"/>
        <end position="152"/>
    </location>
</feature>
<accession>A0A6P5FF28</accession>
<sequence length="153" mass="17586">MSRYMIMSNMYQKAGLSEKMAGVRTMVERMPKGRSWIEFRGKTFEFGVGANDSTCSIWAEIGAKLKELDDQFEKEGSECANGNHHSKRVAVAFSLIKIGGSMPIRLFKNMRICRSCHEWMEIVSKHCGKEIVVRDCNRFHQFVEGLCSWKDYS</sequence>